<evidence type="ECO:0000256" key="1">
    <source>
        <dbReference type="SAM" id="MobiDB-lite"/>
    </source>
</evidence>
<gene>
    <name evidence="3" type="ORF">GCM10009819_32490</name>
</gene>
<protein>
    <submittedName>
        <fullName evidence="3">FMN-binding protein</fullName>
    </submittedName>
</protein>
<dbReference type="RefSeq" id="WP_344377162.1">
    <property type="nucleotide sequence ID" value="NZ_BAAAPW010000006.1"/>
</dbReference>
<organism evidence="3 4">
    <name type="scientific">Agromyces tropicus</name>
    <dbReference type="NCBI Taxonomy" id="555371"/>
    <lineage>
        <taxon>Bacteria</taxon>
        <taxon>Bacillati</taxon>
        <taxon>Actinomycetota</taxon>
        <taxon>Actinomycetes</taxon>
        <taxon>Micrococcales</taxon>
        <taxon>Microbacteriaceae</taxon>
        <taxon>Agromyces</taxon>
    </lineage>
</organism>
<feature type="domain" description="FMN-binding" evidence="2">
    <location>
        <begin position="67"/>
        <end position="145"/>
    </location>
</feature>
<dbReference type="InterPro" id="IPR007329">
    <property type="entry name" value="FMN-bd"/>
</dbReference>
<feature type="region of interest" description="Disordered" evidence="1">
    <location>
        <begin position="26"/>
        <end position="58"/>
    </location>
</feature>
<evidence type="ECO:0000313" key="4">
    <source>
        <dbReference type="Proteomes" id="UP001501196"/>
    </source>
</evidence>
<accession>A0ABN2UZZ4</accession>
<dbReference type="Pfam" id="PF04205">
    <property type="entry name" value="FMN_bind"/>
    <property type="match status" value="1"/>
</dbReference>
<dbReference type="EMBL" id="BAAAPW010000006">
    <property type="protein sequence ID" value="GAA2043380.1"/>
    <property type="molecule type" value="Genomic_DNA"/>
</dbReference>
<evidence type="ECO:0000313" key="3">
    <source>
        <dbReference type="EMBL" id="GAA2043380.1"/>
    </source>
</evidence>
<sequence length="149" mass="15035">MILVSASTVTLGAGWLLGSGEAFPRGDAPTVAPTATPGRSADETGSATSDPSEPPGPVVVDGAIVDTKYGTVQVQVVIEADVIVDVVALKLTDSSETSVEVSARAAPILREEILAAQSSVVENVSGATYTSEAYRTSVQAALDAVGFEG</sequence>
<reference evidence="3 4" key="1">
    <citation type="journal article" date="2019" name="Int. J. Syst. Evol. Microbiol.">
        <title>The Global Catalogue of Microorganisms (GCM) 10K type strain sequencing project: providing services to taxonomists for standard genome sequencing and annotation.</title>
        <authorList>
            <consortium name="The Broad Institute Genomics Platform"/>
            <consortium name="The Broad Institute Genome Sequencing Center for Infectious Disease"/>
            <person name="Wu L."/>
            <person name="Ma J."/>
        </authorList>
    </citation>
    <scope>NUCLEOTIDE SEQUENCE [LARGE SCALE GENOMIC DNA]</scope>
    <source>
        <strain evidence="3 4">JCM 15672</strain>
    </source>
</reference>
<proteinExistence type="predicted"/>
<evidence type="ECO:0000259" key="2">
    <source>
        <dbReference type="SMART" id="SM00900"/>
    </source>
</evidence>
<comment type="caution">
    <text evidence="3">The sequence shown here is derived from an EMBL/GenBank/DDBJ whole genome shotgun (WGS) entry which is preliminary data.</text>
</comment>
<keyword evidence="4" id="KW-1185">Reference proteome</keyword>
<dbReference type="Proteomes" id="UP001501196">
    <property type="component" value="Unassembled WGS sequence"/>
</dbReference>
<dbReference type="Gene3D" id="3.90.1010.20">
    <property type="match status" value="1"/>
</dbReference>
<dbReference type="SMART" id="SM00900">
    <property type="entry name" value="FMN_bind"/>
    <property type="match status" value="1"/>
</dbReference>
<name>A0ABN2UZZ4_9MICO</name>